<sequence length="105" mass="11928">MADAVDTYEEIKESGGDLEPRAVLSLMECLHSERDLSLMLQLLEELHDQGYWIEGCRRVISFCVRKKHLSTAVHLLKQLKDKFCDDELAAVVLFDEVCSCTVSLP</sequence>
<gene>
    <name evidence="1" type="ORF">SLEP1_g57934</name>
</gene>
<keyword evidence="2" id="KW-1185">Reference proteome</keyword>
<evidence type="ECO:0000313" key="2">
    <source>
        <dbReference type="Proteomes" id="UP001054252"/>
    </source>
</evidence>
<dbReference type="AlphaFoldDB" id="A0AAV5MRA5"/>
<dbReference type="PANTHER" id="PTHR47262">
    <property type="entry name" value="OS02G0132600 PROTEIN"/>
    <property type="match status" value="1"/>
</dbReference>
<proteinExistence type="predicted"/>
<accession>A0AAV5MRA5</accession>
<organism evidence="1 2">
    <name type="scientific">Rubroshorea leprosula</name>
    <dbReference type="NCBI Taxonomy" id="152421"/>
    <lineage>
        <taxon>Eukaryota</taxon>
        <taxon>Viridiplantae</taxon>
        <taxon>Streptophyta</taxon>
        <taxon>Embryophyta</taxon>
        <taxon>Tracheophyta</taxon>
        <taxon>Spermatophyta</taxon>
        <taxon>Magnoliopsida</taxon>
        <taxon>eudicotyledons</taxon>
        <taxon>Gunneridae</taxon>
        <taxon>Pentapetalae</taxon>
        <taxon>rosids</taxon>
        <taxon>malvids</taxon>
        <taxon>Malvales</taxon>
        <taxon>Dipterocarpaceae</taxon>
        <taxon>Rubroshorea</taxon>
    </lineage>
</organism>
<reference evidence="1 2" key="1">
    <citation type="journal article" date="2021" name="Commun. Biol.">
        <title>The genome of Shorea leprosula (Dipterocarpaceae) highlights the ecological relevance of drought in aseasonal tropical rainforests.</title>
        <authorList>
            <person name="Ng K.K.S."/>
            <person name="Kobayashi M.J."/>
            <person name="Fawcett J.A."/>
            <person name="Hatakeyama M."/>
            <person name="Paape T."/>
            <person name="Ng C.H."/>
            <person name="Ang C.C."/>
            <person name="Tnah L.H."/>
            <person name="Lee C.T."/>
            <person name="Nishiyama T."/>
            <person name="Sese J."/>
            <person name="O'Brien M.J."/>
            <person name="Copetti D."/>
            <person name="Mohd Noor M.I."/>
            <person name="Ong R.C."/>
            <person name="Putra M."/>
            <person name="Sireger I.Z."/>
            <person name="Indrioko S."/>
            <person name="Kosugi Y."/>
            <person name="Izuno A."/>
            <person name="Isagi Y."/>
            <person name="Lee S.L."/>
            <person name="Shimizu K.K."/>
        </authorList>
    </citation>
    <scope>NUCLEOTIDE SEQUENCE [LARGE SCALE GENOMIC DNA]</scope>
    <source>
        <strain evidence="1">214</strain>
    </source>
</reference>
<protein>
    <recommendedName>
        <fullName evidence="3">Pentatricopeptide repeat-containing protein</fullName>
    </recommendedName>
</protein>
<dbReference type="EMBL" id="BPVZ01000465">
    <property type="protein sequence ID" value="GKV51266.1"/>
    <property type="molecule type" value="Genomic_DNA"/>
</dbReference>
<dbReference type="Proteomes" id="UP001054252">
    <property type="component" value="Unassembled WGS sequence"/>
</dbReference>
<evidence type="ECO:0000313" key="1">
    <source>
        <dbReference type="EMBL" id="GKV51266.1"/>
    </source>
</evidence>
<name>A0AAV5MRA5_9ROSI</name>
<comment type="caution">
    <text evidence="1">The sequence shown here is derived from an EMBL/GenBank/DDBJ whole genome shotgun (WGS) entry which is preliminary data.</text>
</comment>
<dbReference type="PANTHER" id="PTHR47262:SF1">
    <property type="entry name" value="OS02G0132600 PROTEIN"/>
    <property type="match status" value="1"/>
</dbReference>
<evidence type="ECO:0008006" key="3">
    <source>
        <dbReference type="Google" id="ProtNLM"/>
    </source>
</evidence>